<feature type="transmembrane region" description="Helical" evidence="8">
    <location>
        <begin position="281"/>
        <end position="302"/>
    </location>
</feature>
<reference evidence="9 10" key="1">
    <citation type="submission" date="2010-12" db="EMBL/GenBank/DDBJ databases">
        <authorList>
            <person name="Muzny D."/>
            <person name="Qin X."/>
            <person name="Deng J."/>
            <person name="Jiang H."/>
            <person name="Liu Y."/>
            <person name="Qu J."/>
            <person name="Song X.-Z."/>
            <person name="Zhang L."/>
            <person name="Thornton R."/>
            <person name="Coyle M."/>
            <person name="Francisco L."/>
            <person name="Jackson L."/>
            <person name="Javaid M."/>
            <person name="Korchina V."/>
            <person name="Kovar C."/>
            <person name="Mata R."/>
            <person name="Mathew T."/>
            <person name="Ngo R."/>
            <person name="Nguyen L."/>
            <person name="Nguyen N."/>
            <person name="Okwuonu G."/>
            <person name="Ongeri F."/>
            <person name="Pham C."/>
            <person name="Simmons D."/>
            <person name="Wilczek-Boney K."/>
            <person name="Hale W."/>
            <person name="Jakkamsetti A."/>
            <person name="Pham P."/>
            <person name="Ruth R."/>
            <person name="San Lucas F."/>
            <person name="Warren J."/>
            <person name="Zhang J."/>
            <person name="Zhao Z."/>
            <person name="Zhou C."/>
            <person name="Zhu D."/>
            <person name="Lee S."/>
            <person name="Bess C."/>
            <person name="Blankenburg K."/>
            <person name="Forbes L."/>
            <person name="Fu Q."/>
            <person name="Gubbala S."/>
            <person name="Hirani K."/>
            <person name="Jayaseelan J.C."/>
            <person name="Lara F."/>
            <person name="Munidasa M."/>
            <person name="Palculict T."/>
            <person name="Patil S."/>
            <person name="Pu L.-L."/>
            <person name="Saada N."/>
            <person name="Tang L."/>
            <person name="Weissenberger G."/>
            <person name="Zhu Y."/>
            <person name="Hemphill L."/>
            <person name="Shang Y."/>
            <person name="Youmans B."/>
            <person name="Ayvaz T."/>
            <person name="Ross M."/>
            <person name="Santibanez J."/>
            <person name="Aqrawi P."/>
            <person name="Gross S."/>
            <person name="Joshi V."/>
            <person name="Fowler G."/>
            <person name="Nazareth L."/>
            <person name="Reid J."/>
            <person name="Worley K."/>
            <person name="Petrosino J."/>
            <person name="Highlander S."/>
            <person name="Gibbs R."/>
        </authorList>
    </citation>
    <scope>NUCLEOTIDE SEQUENCE [LARGE SCALE GENOMIC DNA]</scope>
    <source>
        <strain evidence="9 10">ATCC 700641</strain>
    </source>
</reference>
<comment type="subcellular location">
    <subcellularLocation>
        <location evidence="1">Cell membrane</location>
        <topology evidence="1">Multi-pass membrane protein</topology>
    </subcellularLocation>
</comment>
<dbReference type="EMBL" id="AEQR01000019">
    <property type="protein sequence ID" value="EFV98937.1"/>
    <property type="molecule type" value="Genomic_DNA"/>
</dbReference>
<dbReference type="eggNOG" id="COG0628">
    <property type="taxonomic scope" value="Bacteria"/>
</dbReference>
<keyword evidence="4" id="KW-1003">Cell membrane</keyword>
<organism evidence="9 10">
    <name type="scientific">Streptococcus australis ATCC 700641</name>
    <dbReference type="NCBI Taxonomy" id="888833"/>
    <lineage>
        <taxon>Bacteria</taxon>
        <taxon>Bacillati</taxon>
        <taxon>Bacillota</taxon>
        <taxon>Bacilli</taxon>
        <taxon>Lactobacillales</taxon>
        <taxon>Streptococcaceae</taxon>
        <taxon>Streptococcus</taxon>
    </lineage>
</organism>
<evidence type="ECO:0000256" key="1">
    <source>
        <dbReference type="ARBA" id="ARBA00004651"/>
    </source>
</evidence>
<feature type="transmembrane region" description="Helical" evidence="8">
    <location>
        <begin position="184"/>
        <end position="206"/>
    </location>
</feature>
<evidence type="ECO:0000256" key="2">
    <source>
        <dbReference type="ARBA" id="ARBA00009773"/>
    </source>
</evidence>
<evidence type="ECO:0000256" key="5">
    <source>
        <dbReference type="ARBA" id="ARBA00022692"/>
    </source>
</evidence>
<keyword evidence="5 8" id="KW-0812">Transmembrane</keyword>
<sequence length="396" mass="44401">MKTKEIPVEHKEKDFSLSWFFKWFVDNKAITVFLVALLMGLNILVLSKISFIFTPLLEFGAAVMLPVIISGLLYYLLNPIVDFLERHRVKRIIAISIVFILIALLILWGLAVAIPAIQRQVLSFMKNLPDYLEKANMTIDDFLDNKVSPEIKPQLDEWTSQLSENITSWASSFSARAVNWVSNLIAVASQVIIALIIMPFIVFYLLRDGKNLKGQIIRFLPTKIRESAGKVLSDVNTQLANYVRGQITVAIIVALMFILLFKIIGLRYGVTLGVTAGFLNLIPYLGSFLAMLPALVLGLVAGPEMFVKVVIVFIVEQTIEGRFVSPLVLGSQLNIHPITILFVLITSGSMFGIWGVFLGIPVYASAKVVISALFEWYKDVSGLYEKDEIEEIQREE</sequence>
<gene>
    <name evidence="9" type="ORF">HMPREF9421_1045</name>
</gene>
<comment type="caution">
    <text evidence="9">The sequence shown here is derived from an EMBL/GenBank/DDBJ whole genome shotgun (WGS) entry which is preliminary data.</text>
</comment>
<feature type="transmembrane region" description="Helical" evidence="8">
    <location>
        <begin position="351"/>
        <end position="374"/>
    </location>
</feature>
<evidence type="ECO:0000313" key="10">
    <source>
        <dbReference type="Proteomes" id="UP000002814"/>
    </source>
</evidence>
<feature type="transmembrane region" description="Helical" evidence="8">
    <location>
        <begin position="323"/>
        <end position="345"/>
    </location>
</feature>
<accession>E7SBY6</accession>
<keyword evidence="7 8" id="KW-0472">Membrane</keyword>
<keyword evidence="3" id="KW-0813">Transport</keyword>
<dbReference type="Pfam" id="PF01594">
    <property type="entry name" value="AI-2E_transport"/>
    <property type="match status" value="1"/>
</dbReference>
<feature type="transmembrane region" description="Helical" evidence="8">
    <location>
        <begin position="59"/>
        <end position="80"/>
    </location>
</feature>
<feature type="transmembrane region" description="Helical" evidence="8">
    <location>
        <begin position="29"/>
        <end position="53"/>
    </location>
</feature>
<dbReference type="HOGENOM" id="CLU_031275_8_2_9"/>
<dbReference type="PANTHER" id="PTHR21716">
    <property type="entry name" value="TRANSMEMBRANE PROTEIN"/>
    <property type="match status" value="1"/>
</dbReference>
<keyword evidence="6 8" id="KW-1133">Transmembrane helix</keyword>
<comment type="similarity">
    <text evidence="2">Belongs to the autoinducer-2 exporter (AI-2E) (TC 2.A.86) family.</text>
</comment>
<feature type="transmembrane region" description="Helical" evidence="8">
    <location>
        <begin position="92"/>
        <end position="117"/>
    </location>
</feature>
<dbReference type="GO" id="GO:0055085">
    <property type="term" value="P:transmembrane transport"/>
    <property type="evidence" value="ECO:0007669"/>
    <property type="project" value="TreeGrafter"/>
</dbReference>
<evidence type="ECO:0000256" key="4">
    <source>
        <dbReference type="ARBA" id="ARBA00022475"/>
    </source>
</evidence>
<evidence type="ECO:0008006" key="11">
    <source>
        <dbReference type="Google" id="ProtNLM"/>
    </source>
</evidence>
<dbReference type="AlphaFoldDB" id="E7SBY6"/>
<evidence type="ECO:0000256" key="6">
    <source>
        <dbReference type="ARBA" id="ARBA00022989"/>
    </source>
</evidence>
<dbReference type="InterPro" id="IPR002549">
    <property type="entry name" value="AI-2E-like"/>
</dbReference>
<evidence type="ECO:0000256" key="7">
    <source>
        <dbReference type="ARBA" id="ARBA00023136"/>
    </source>
</evidence>
<proteinExistence type="inferred from homology"/>
<evidence type="ECO:0000313" key="9">
    <source>
        <dbReference type="EMBL" id="EFV98937.1"/>
    </source>
</evidence>
<evidence type="ECO:0000256" key="8">
    <source>
        <dbReference type="SAM" id="Phobius"/>
    </source>
</evidence>
<protein>
    <recommendedName>
        <fullName evidence="11">ATP synthase F0, A subunit</fullName>
    </recommendedName>
</protein>
<dbReference type="GO" id="GO:0005886">
    <property type="term" value="C:plasma membrane"/>
    <property type="evidence" value="ECO:0007669"/>
    <property type="project" value="UniProtKB-SubCell"/>
</dbReference>
<dbReference type="Proteomes" id="UP000002814">
    <property type="component" value="Unassembled WGS sequence"/>
</dbReference>
<evidence type="ECO:0000256" key="3">
    <source>
        <dbReference type="ARBA" id="ARBA00022448"/>
    </source>
</evidence>
<keyword evidence="10" id="KW-1185">Reference proteome</keyword>
<name>E7SBY6_9STRE</name>
<feature type="transmembrane region" description="Helical" evidence="8">
    <location>
        <begin position="247"/>
        <end position="269"/>
    </location>
</feature>
<dbReference type="PANTHER" id="PTHR21716:SF53">
    <property type="entry name" value="PERMEASE PERM-RELATED"/>
    <property type="match status" value="1"/>
</dbReference>